<dbReference type="GO" id="GO:0016757">
    <property type="term" value="F:glycosyltransferase activity"/>
    <property type="evidence" value="ECO:0007669"/>
    <property type="project" value="UniProtKB-KW"/>
</dbReference>
<evidence type="ECO:0000313" key="6">
    <source>
        <dbReference type="EMBL" id="GEU46355.1"/>
    </source>
</evidence>
<keyword evidence="4" id="KW-0472">Membrane</keyword>
<dbReference type="PANTHER" id="PTHR31042">
    <property type="entry name" value="CORE-2/I-BRANCHING BETA-1,6-N-ACETYLGLUCOSAMINYLTRANSFERASE FAMILY PROTEIN-RELATED"/>
    <property type="match status" value="1"/>
</dbReference>
<evidence type="ECO:0000256" key="4">
    <source>
        <dbReference type="ARBA" id="ARBA00023136"/>
    </source>
</evidence>
<keyword evidence="5" id="KW-0325">Glycoprotein</keyword>
<comment type="caution">
    <text evidence="6">The sequence shown here is derived from an EMBL/GenBank/DDBJ whole genome shotgun (WGS) entry which is preliminary data.</text>
</comment>
<dbReference type="PANTHER" id="PTHR31042:SF70">
    <property type="entry name" value="OS01G0695200 PROTEIN"/>
    <property type="match status" value="1"/>
</dbReference>
<gene>
    <name evidence="6" type="ORF">Tci_018333</name>
</gene>
<protein>
    <submittedName>
        <fullName evidence="6">Glycosyl transferase, family 14</fullName>
    </submittedName>
</protein>
<dbReference type="EMBL" id="BKCJ010002114">
    <property type="protein sequence ID" value="GEU46355.1"/>
    <property type="molecule type" value="Genomic_DNA"/>
</dbReference>
<dbReference type="InterPro" id="IPR003406">
    <property type="entry name" value="Glyco_trans_14"/>
</dbReference>
<accession>A0A6L2KEF8</accession>
<evidence type="ECO:0000256" key="5">
    <source>
        <dbReference type="ARBA" id="ARBA00023180"/>
    </source>
</evidence>
<proteinExistence type="predicted"/>
<keyword evidence="2" id="KW-0328">Glycosyltransferase</keyword>
<dbReference type="GO" id="GO:0016020">
    <property type="term" value="C:membrane"/>
    <property type="evidence" value="ECO:0007669"/>
    <property type="project" value="UniProtKB-SubCell"/>
</dbReference>
<evidence type="ECO:0000256" key="2">
    <source>
        <dbReference type="ARBA" id="ARBA00022676"/>
    </source>
</evidence>
<name>A0A6L2KEF8_TANCI</name>
<evidence type="ECO:0000256" key="3">
    <source>
        <dbReference type="ARBA" id="ARBA00022679"/>
    </source>
</evidence>
<organism evidence="6">
    <name type="scientific">Tanacetum cinerariifolium</name>
    <name type="common">Dalmatian daisy</name>
    <name type="synonym">Chrysanthemum cinerariifolium</name>
    <dbReference type="NCBI Taxonomy" id="118510"/>
    <lineage>
        <taxon>Eukaryota</taxon>
        <taxon>Viridiplantae</taxon>
        <taxon>Streptophyta</taxon>
        <taxon>Embryophyta</taxon>
        <taxon>Tracheophyta</taxon>
        <taxon>Spermatophyta</taxon>
        <taxon>Magnoliopsida</taxon>
        <taxon>eudicotyledons</taxon>
        <taxon>Gunneridae</taxon>
        <taxon>Pentapetalae</taxon>
        <taxon>asterids</taxon>
        <taxon>campanulids</taxon>
        <taxon>Asterales</taxon>
        <taxon>Asteraceae</taxon>
        <taxon>Asteroideae</taxon>
        <taxon>Anthemideae</taxon>
        <taxon>Anthemidinae</taxon>
        <taxon>Tanacetum</taxon>
    </lineage>
</organism>
<dbReference type="InterPro" id="IPR044174">
    <property type="entry name" value="BC10-like"/>
</dbReference>
<dbReference type="Pfam" id="PF02485">
    <property type="entry name" value="Branch"/>
    <property type="match status" value="1"/>
</dbReference>
<keyword evidence="3 6" id="KW-0808">Transferase</keyword>
<comment type="subcellular location">
    <subcellularLocation>
        <location evidence="1">Membrane</location>
        <topology evidence="1">Single-pass type II membrane protein</topology>
    </subcellularLocation>
</comment>
<sequence length="257" mass="30518">MNGKYLQNVERFKSPEFKKSEMMKRKVNYGMRRQHLSPDTQVLILAFIKYFVVGFTSDDLDDETVHYTRLHIIAHQSDLVRRRVNRFKVGTVIGVPFAESTIKDVIDFTFYHHYVHDIREEEDAFNHPFAKYRDDAMDKFHLACAGVYFGIDKLLYVFLDNIVDTYKKDHTFDGFLDYLGLLDGPHIITDHQDMVLRLFLDRKEGRYNPRMSSVIPMRKWRKGSQWIALDTRHAKVVAYDDVVFPVFKRLCKVFIYE</sequence>
<reference evidence="6" key="1">
    <citation type="journal article" date="2019" name="Sci. Rep.">
        <title>Draft genome of Tanacetum cinerariifolium, the natural source of mosquito coil.</title>
        <authorList>
            <person name="Yamashiro T."/>
            <person name="Shiraishi A."/>
            <person name="Satake H."/>
            <person name="Nakayama K."/>
        </authorList>
    </citation>
    <scope>NUCLEOTIDE SEQUENCE</scope>
</reference>
<dbReference type="AlphaFoldDB" id="A0A6L2KEF8"/>
<evidence type="ECO:0000256" key="1">
    <source>
        <dbReference type="ARBA" id="ARBA00004606"/>
    </source>
</evidence>